<name>A0ABW4GGJ3_9ACTN</name>
<dbReference type="EMBL" id="JBHUCM010000029">
    <property type="protein sequence ID" value="MFD1541563.1"/>
    <property type="molecule type" value="Genomic_DNA"/>
</dbReference>
<dbReference type="Pfam" id="PF19691">
    <property type="entry name" value="DUF6192"/>
    <property type="match status" value="1"/>
</dbReference>
<evidence type="ECO:0000313" key="1">
    <source>
        <dbReference type="EMBL" id="MFD1541563.1"/>
    </source>
</evidence>
<sequence length="132" mass="14351">MLPSLRDSAVALHFSDATQPAQRSASRTCPALTGGLACLILDALTVPERNRALVEHAQQAGQEVRRRTPALPRIERSRDFLDLVGACFLFVASVGRVPPGLRDHWFTEDEPAAVARVRATAHWLEAAIESGT</sequence>
<protein>
    <submittedName>
        <fullName evidence="1">DUF6192 family protein</fullName>
    </submittedName>
</protein>
<keyword evidence="2" id="KW-1185">Reference proteome</keyword>
<comment type="caution">
    <text evidence="1">The sequence shown here is derived from an EMBL/GenBank/DDBJ whole genome shotgun (WGS) entry which is preliminary data.</text>
</comment>
<proteinExistence type="predicted"/>
<accession>A0ABW4GGJ3</accession>
<gene>
    <name evidence="1" type="ORF">ACFSJ0_31245</name>
</gene>
<dbReference type="InterPro" id="IPR045683">
    <property type="entry name" value="DUF6192"/>
</dbReference>
<organism evidence="1 2">
    <name type="scientific">Nonomuraea guangzhouensis</name>
    <dbReference type="NCBI Taxonomy" id="1291555"/>
    <lineage>
        <taxon>Bacteria</taxon>
        <taxon>Bacillati</taxon>
        <taxon>Actinomycetota</taxon>
        <taxon>Actinomycetes</taxon>
        <taxon>Streptosporangiales</taxon>
        <taxon>Streptosporangiaceae</taxon>
        <taxon>Nonomuraea</taxon>
    </lineage>
</organism>
<reference evidence="2" key="1">
    <citation type="journal article" date="2019" name="Int. J. Syst. Evol. Microbiol.">
        <title>The Global Catalogue of Microorganisms (GCM) 10K type strain sequencing project: providing services to taxonomists for standard genome sequencing and annotation.</title>
        <authorList>
            <consortium name="The Broad Institute Genomics Platform"/>
            <consortium name="The Broad Institute Genome Sequencing Center for Infectious Disease"/>
            <person name="Wu L."/>
            <person name="Ma J."/>
        </authorList>
    </citation>
    <scope>NUCLEOTIDE SEQUENCE [LARGE SCALE GENOMIC DNA]</scope>
    <source>
        <strain evidence="2">CGMCC 1.15399</strain>
    </source>
</reference>
<dbReference type="RefSeq" id="WP_219534566.1">
    <property type="nucleotide sequence ID" value="NZ_JAHKRM010000022.1"/>
</dbReference>
<dbReference type="Proteomes" id="UP001597097">
    <property type="component" value="Unassembled WGS sequence"/>
</dbReference>
<evidence type="ECO:0000313" key="2">
    <source>
        <dbReference type="Proteomes" id="UP001597097"/>
    </source>
</evidence>